<comment type="caution">
    <text evidence="2">The sequence shown here is derived from an EMBL/GenBank/DDBJ whole genome shotgun (WGS) entry which is preliminary data.</text>
</comment>
<dbReference type="InterPro" id="IPR012338">
    <property type="entry name" value="Beta-lactam/transpept-like"/>
</dbReference>
<dbReference type="SUPFAM" id="SSF56601">
    <property type="entry name" value="beta-lactamase/transpeptidase-like"/>
    <property type="match status" value="1"/>
</dbReference>
<dbReference type="InterPro" id="IPR050491">
    <property type="entry name" value="AmpC-like"/>
</dbReference>
<proteinExistence type="predicted"/>
<feature type="domain" description="Beta-lactamase-related" evidence="1">
    <location>
        <begin position="26"/>
        <end position="329"/>
    </location>
</feature>
<organism evidence="2 3">
    <name type="scientific">Hymenobacter koreensis</name>
    <dbReference type="NCBI Taxonomy" id="1084523"/>
    <lineage>
        <taxon>Bacteria</taxon>
        <taxon>Pseudomonadati</taxon>
        <taxon>Bacteroidota</taxon>
        <taxon>Cytophagia</taxon>
        <taxon>Cytophagales</taxon>
        <taxon>Hymenobacteraceae</taxon>
        <taxon>Hymenobacter</taxon>
    </lineage>
</organism>
<dbReference type="PANTHER" id="PTHR46825:SF9">
    <property type="entry name" value="BETA-LACTAMASE-RELATED DOMAIN-CONTAINING PROTEIN"/>
    <property type="match status" value="1"/>
</dbReference>
<sequence>MAAEAPALAQEKSGEMDKLFTWATPETPGCACSVSQNGKVVANRAYGLADLERNVPMTSQTVFDIGSTRKQFIAAAVLLLVEEKRVSLSDDIRKYLPELPDYGHKITLDHLLTHTSGLRDWTGMLPLANGNPDALTLIMRQRGLNFVPGEEWSYSNSGYVLLTEMVARTSGMPFADFARKRLFEPLGMKATTYVVDMKAVVKNRALGYEKEKDRWKLDMYLGNDRGGGALLSTAGDLLIWNDALTNARLGAFVSEKLQEPAKLNNGRKLSYARGLFLETYRGTREVAHSGGAAGYHSWLGRFPEQNLSIAVLCNSDAVDATTLAHRVAEQFLSSPGAPEPGAGPPPALTAEALLDANGKAGLFVNERTGELLRLVVDRGRFRIAGGPGLVPVTKDRFRRFGAFVQFMSQDEFELHFLSPDQLELKSMEGQTTRYRRVQPYTLVPADLQALAGRYSSEELGSFFDLSAGKDGLVGHLNDSGGKGLKLKPLERDTYQLAGVTLRFRRDKAGEVVGLDYSNPVVRNIRFTRLSAPTTRR</sequence>
<keyword evidence="3" id="KW-1185">Reference proteome</keyword>
<dbReference type="SUPFAM" id="SSF50886">
    <property type="entry name" value="D-aminopeptidase, middle and C-terminal domains"/>
    <property type="match status" value="1"/>
</dbReference>
<dbReference type="InterPro" id="IPR027279">
    <property type="entry name" value="D_amino_pept/lipop_sf"/>
</dbReference>
<evidence type="ECO:0000313" key="2">
    <source>
        <dbReference type="EMBL" id="GAA4393197.1"/>
    </source>
</evidence>
<dbReference type="Gene3D" id="3.40.710.10">
    <property type="entry name" value="DD-peptidase/beta-lactamase superfamily"/>
    <property type="match status" value="1"/>
</dbReference>
<dbReference type="EMBL" id="BAABHA010000015">
    <property type="protein sequence ID" value="GAA4393197.1"/>
    <property type="molecule type" value="Genomic_DNA"/>
</dbReference>
<evidence type="ECO:0000313" key="3">
    <source>
        <dbReference type="Proteomes" id="UP001500454"/>
    </source>
</evidence>
<evidence type="ECO:0000259" key="1">
    <source>
        <dbReference type="Pfam" id="PF00144"/>
    </source>
</evidence>
<dbReference type="Proteomes" id="UP001500454">
    <property type="component" value="Unassembled WGS sequence"/>
</dbReference>
<accession>A0ABP8JMK0</accession>
<reference evidence="3" key="1">
    <citation type="journal article" date="2019" name="Int. J. Syst. Evol. Microbiol.">
        <title>The Global Catalogue of Microorganisms (GCM) 10K type strain sequencing project: providing services to taxonomists for standard genome sequencing and annotation.</title>
        <authorList>
            <consortium name="The Broad Institute Genomics Platform"/>
            <consortium name="The Broad Institute Genome Sequencing Center for Infectious Disease"/>
            <person name="Wu L."/>
            <person name="Ma J."/>
        </authorList>
    </citation>
    <scope>NUCLEOTIDE SEQUENCE [LARGE SCALE GENOMIC DNA]</scope>
    <source>
        <strain evidence="3">JCM 17924</strain>
    </source>
</reference>
<dbReference type="PANTHER" id="PTHR46825">
    <property type="entry name" value="D-ALANYL-D-ALANINE-CARBOXYPEPTIDASE/ENDOPEPTIDASE AMPH"/>
    <property type="match status" value="1"/>
</dbReference>
<name>A0ABP8JMK0_9BACT</name>
<dbReference type="Pfam" id="PF00144">
    <property type="entry name" value="Beta-lactamase"/>
    <property type="match status" value="1"/>
</dbReference>
<protein>
    <recommendedName>
        <fullName evidence="1">Beta-lactamase-related domain-containing protein</fullName>
    </recommendedName>
</protein>
<dbReference type="InterPro" id="IPR001466">
    <property type="entry name" value="Beta-lactam-related"/>
</dbReference>
<gene>
    <name evidence="2" type="ORF">GCM10023186_44540</name>
</gene>